<comment type="similarity">
    <text evidence="7">Belongs to the exbB/tolQ family.</text>
</comment>
<dbReference type="GO" id="GO:0015031">
    <property type="term" value="P:protein transport"/>
    <property type="evidence" value="ECO:0007669"/>
    <property type="project" value="UniProtKB-KW"/>
</dbReference>
<dbReference type="GO" id="GO:0071978">
    <property type="term" value="P:bacterial-type flagellum-dependent swarming motility"/>
    <property type="evidence" value="ECO:0007669"/>
    <property type="project" value="InterPro"/>
</dbReference>
<dbReference type="EMBL" id="CP048649">
    <property type="protein sequence ID" value="QIB70553.1"/>
    <property type="molecule type" value="Genomic_DNA"/>
</dbReference>
<keyword evidence="6 8" id="KW-0472">Membrane</keyword>
<evidence type="ECO:0000256" key="2">
    <source>
        <dbReference type="ARBA" id="ARBA00022475"/>
    </source>
</evidence>
<evidence type="ECO:0000259" key="9">
    <source>
        <dbReference type="Pfam" id="PF01618"/>
    </source>
</evidence>
<evidence type="ECO:0000256" key="4">
    <source>
        <dbReference type="ARBA" id="ARBA00022779"/>
    </source>
</evidence>
<evidence type="ECO:0000256" key="5">
    <source>
        <dbReference type="ARBA" id="ARBA00022989"/>
    </source>
</evidence>
<evidence type="ECO:0000313" key="12">
    <source>
        <dbReference type="Proteomes" id="UP000466848"/>
    </source>
</evidence>
<dbReference type="Proteomes" id="UP000466848">
    <property type="component" value="Chromosome"/>
</dbReference>
<dbReference type="PANTHER" id="PTHR30433:SF3">
    <property type="entry name" value="MOTILITY PROTEIN A"/>
    <property type="match status" value="1"/>
</dbReference>
<evidence type="ECO:0000256" key="8">
    <source>
        <dbReference type="SAM" id="Phobius"/>
    </source>
</evidence>
<evidence type="ECO:0000259" key="10">
    <source>
        <dbReference type="Pfam" id="PF20560"/>
    </source>
</evidence>
<keyword evidence="4" id="KW-0283">Flagellar rotation</keyword>
<dbReference type="PANTHER" id="PTHR30433">
    <property type="entry name" value="CHEMOTAXIS PROTEIN MOTA"/>
    <property type="match status" value="1"/>
</dbReference>
<organism evidence="11 12">
    <name type="scientific">Aminipila butyrica</name>
    <dbReference type="NCBI Taxonomy" id="433296"/>
    <lineage>
        <taxon>Bacteria</taxon>
        <taxon>Bacillati</taxon>
        <taxon>Bacillota</taxon>
        <taxon>Clostridia</taxon>
        <taxon>Peptostreptococcales</taxon>
        <taxon>Anaerovoracaceae</taxon>
        <taxon>Aminipila</taxon>
    </lineage>
</organism>
<feature type="transmembrane region" description="Helical" evidence="8">
    <location>
        <begin position="5"/>
        <end position="22"/>
    </location>
</feature>
<feature type="transmembrane region" description="Helical" evidence="8">
    <location>
        <begin position="28"/>
        <end position="49"/>
    </location>
</feature>
<comment type="subcellular location">
    <subcellularLocation>
        <location evidence="1">Cell membrane</location>
        <topology evidence="1">Multi-pass membrane protein</topology>
    </subcellularLocation>
    <subcellularLocation>
        <location evidence="7">Membrane</location>
        <topology evidence="7">Multi-pass membrane protein</topology>
    </subcellularLocation>
</comment>
<keyword evidence="7" id="KW-0813">Transport</keyword>
<sequence>MDISLLIGIGFALISLLVGFLLEGGKLLSLLLLSPMIIVLGGTIGAVVASSSFHDLQQAFKTLRKTFNPKAYGDPEEIIQIIAELSDACRRDGFIKVETALTDPALSGEQYLLLKEGLILILERKTTEEIQYILEADIRSYVAQKQVEIDVFESAGGFSPTLGIIGTVLGLIQVLSNFSSPEELTSSIAVAFVATLYGVSFANLIYFPMANKIKVYLKRQRLLKEMILDGVCMIANGALSRSVRNELSLYYHAFPDGSSKYIENIEN</sequence>
<dbReference type="InterPro" id="IPR046786">
    <property type="entry name" value="MotA_N"/>
</dbReference>
<feature type="transmembrane region" description="Helical" evidence="8">
    <location>
        <begin position="155"/>
        <end position="176"/>
    </location>
</feature>
<dbReference type="KEGG" id="abut:Ami103574_15175"/>
<feature type="domain" description="Motility protein A N-terminal" evidence="10">
    <location>
        <begin position="6"/>
        <end position="92"/>
    </location>
</feature>
<dbReference type="AlphaFoldDB" id="A0A858BX76"/>
<evidence type="ECO:0000313" key="11">
    <source>
        <dbReference type="EMBL" id="QIB70553.1"/>
    </source>
</evidence>
<dbReference type="Pfam" id="PF01618">
    <property type="entry name" value="MotA_ExbB"/>
    <property type="match status" value="1"/>
</dbReference>
<reference evidence="11 12" key="1">
    <citation type="submission" date="2020-02" db="EMBL/GenBank/DDBJ databases">
        <authorList>
            <person name="Kim Y.B."/>
            <person name="Roh S.W."/>
        </authorList>
    </citation>
    <scope>NUCLEOTIDE SEQUENCE [LARGE SCALE GENOMIC DNA]</scope>
    <source>
        <strain evidence="11 12">DSM 103574</strain>
    </source>
</reference>
<keyword evidence="5 8" id="KW-1133">Transmembrane helix</keyword>
<dbReference type="GO" id="GO:0006935">
    <property type="term" value="P:chemotaxis"/>
    <property type="evidence" value="ECO:0007669"/>
    <property type="project" value="InterPro"/>
</dbReference>
<proteinExistence type="inferred from homology"/>
<evidence type="ECO:0000256" key="7">
    <source>
        <dbReference type="RuleBase" id="RU004057"/>
    </source>
</evidence>
<evidence type="ECO:0000256" key="1">
    <source>
        <dbReference type="ARBA" id="ARBA00004651"/>
    </source>
</evidence>
<feature type="domain" description="MotA/TolQ/ExbB proton channel" evidence="9">
    <location>
        <begin position="114"/>
        <end position="224"/>
    </location>
</feature>
<keyword evidence="3 8" id="KW-0812">Transmembrane</keyword>
<keyword evidence="12" id="KW-1185">Reference proteome</keyword>
<feature type="transmembrane region" description="Helical" evidence="8">
    <location>
        <begin position="188"/>
        <end position="209"/>
    </location>
</feature>
<dbReference type="RefSeq" id="WP_163067790.1">
    <property type="nucleotide sequence ID" value="NZ_CP048649.1"/>
</dbReference>
<dbReference type="InterPro" id="IPR002898">
    <property type="entry name" value="MotA_ExbB_proton_chnl"/>
</dbReference>
<gene>
    <name evidence="11" type="ORF">Ami103574_15175</name>
</gene>
<dbReference type="InterPro" id="IPR047055">
    <property type="entry name" value="MotA-like"/>
</dbReference>
<keyword evidence="2" id="KW-1003">Cell membrane</keyword>
<keyword evidence="7" id="KW-0653">Protein transport</keyword>
<name>A0A858BX76_9FIRM</name>
<accession>A0A858BX76</accession>
<dbReference type="GO" id="GO:0005886">
    <property type="term" value="C:plasma membrane"/>
    <property type="evidence" value="ECO:0007669"/>
    <property type="project" value="UniProtKB-SubCell"/>
</dbReference>
<evidence type="ECO:0000256" key="6">
    <source>
        <dbReference type="ARBA" id="ARBA00023136"/>
    </source>
</evidence>
<dbReference type="Pfam" id="PF20560">
    <property type="entry name" value="MotA_N"/>
    <property type="match status" value="1"/>
</dbReference>
<evidence type="ECO:0000256" key="3">
    <source>
        <dbReference type="ARBA" id="ARBA00022692"/>
    </source>
</evidence>
<protein>
    <submittedName>
        <fullName evidence="11">Biopolymer transporter ExbB</fullName>
    </submittedName>
</protein>